<evidence type="ECO:0000313" key="1">
    <source>
        <dbReference type="EMBL" id="CAF9905956.1"/>
    </source>
</evidence>
<proteinExistence type="predicted"/>
<protein>
    <submittedName>
        <fullName evidence="1">Uncharacterized protein</fullName>
    </submittedName>
</protein>
<dbReference type="EMBL" id="CAJPDR010000015">
    <property type="protein sequence ID" value="CAF9905956.1"/>
    <property type="molecule type" value="Genomic_DNA"/>
</dbReference>
<dbReference type="Proteomes" id="UP000664203">
    <property type="component" value="Unassembled WGS sequence"/>
</dbReference>
<organism evidence="1 2">
    <name type="scientific">Alectoria fallacina</name>
    <dbReference type="NCBI Taxonomy" id="1903189"/>
    <lineage>
        <taxon>Eukaryota</taxon>
        <taxon>Fungi</taxon>
        <taxon>Dikarya</taxon>
        <taxon>Ascomycota</taxon>
        <taxon>Pezizomycotina</taxon>
        <taxon>Lecanoromycetes</taxon>
        <taxon>OSLEUM clade</taxon>
        <taxon>Lecanoromycetidae</taxon>
        <taxon>Lecanorales</taxon>
        <taxon>Lecanorineae</taxon>
        <taxon>Parmeliaceae</taxon>
        <taxon>Alectoria</taxon>
    </lineage>
</organism>
<evidence type="ECO:0000313" key="2">
    <source>
        <dbReference type="Proteomes" id="UP000664203"/>
    </source>
</evidence>
<keyword evidence="2" id="KW-1185">Reference proteome</keyword>
<sequence length="200" mass="21679">MVACPAAGLLYPRLKGASTRNDHEKSTRLSISVDHVKFLQTSFSQVDKRGQGVEFALASFEQEGFLVPVQAAADVLEAFYTEIAINSHGPWANNTPRIWITITLGAIRLLMTATEGTTIPWDFVTEFALQMLRHTERGYTGTYTANFISPTMGNAVWVSLYHCAIGPLTDPAVAGAPAKVASCLNAEAPAWFPMKGTPTC</sequence>
<accession>A0A8H3EFT8</accession>
<name>A0A8H3EFT8_9LECA</name>
<dbReference type="AlphaFoldDB" id="A0A8H3EFT8"/>
<reference evidence="1" key="1">
    <citation type="submission" date="2021-03" db="EMBL/GenBank/DDBJ databases">
        <authorList>
            <person name="Tagirdzhanova G."/>
        </authorList>
    </citation>
    <scope>NUCLEOTIDE SEQUENCE</scope>
</reference>
<dbReference type="OrthoDB" id="5289675at2759"/>
<gene>
    <name evidence="1" type="ORF">ALECFALPRED_001920</name>
</gene>
<comment type="caution">
    <text evidence="1">The sequence shown here is derived from an EMBL/GenBank/DDBJ whole genome shotgun (WGS) entry which is preliminary data.</text>
</comment>